<reference evidence="3 4" key="2">
    <citation type="journal article" date="2019" name="Int. J. Syst. Evol. Microbiol.">
        <title>Description and complete genome sequence of Bradyrhizobium amphicarpaeae sp. nov., harbouring photosystem and nitrogen-fixation genes.</title>
        <authorList>
            <person name="Bromfield E.S.P."/>
            <person name="Cloutier S."/>
            <person name="Nguyen H.D.T."/>
        </authorList>
    </citation>
    <scope>NUCLEOTIDE SEQUENCE [LARGE SCALE GENOMIC DNA]</scope>
    <source>
        <strain evidence="3 4">39S1MB</strain>
    </source>
</reference>
<dbReference type="CDD" id="cd08897">
    <property type="entry name" value="SRPBCC_CalC_Aha1-like_4"/>
    <property type="match status" value="1"/>
</dbReference>
<sequence length="179" mass="20026">MSAWAGLDRPPVDTSRKCRACTRARDVMPSPRTVKMNLEQPMRIAVETNVAAPIDQVWRAYTTPADIVKWNAASDDWHTTRATVDLRDGGAFSSRMEAKDGSMGFDFAGTYTKIVEHKRIEYAFGDRKAEVEFVPGPKGVVVRVVFDSEPTHSVEQQQGGWQAILDSFARYVEARQSKS</sequence>
<reference evidence="3 4" key="1">
    <citation type="journal article" date="2017" name="Syst. Appl. Microbiol.">
        <title>Soybeans inoculated with root zone soils of Canadian native legumes harbour diverse and novel Bradyrhizobium spp. that possess agricultural potential.</title>
        <authorList>
            <person name="Bromfield E.S.P."/>
            <person name="Cloutier S."/>
            <person name="Tambong J.T."/>
            <person name="Tran Thi T.V."/>
        </authorList>
    </citation>
    <scope>NUCLEOTIDE SEQUENCE [LARGE SCALE GENOMIC DNA]</scope>
    <source>
        <strain evidence="3 4">39S1MB</strain>
    </source>
</reference>
<organism evidence="3 4">
    <name type="scientific">Bradyrhizobium amphicarpaeae</name>
    <dbReference type="NCBI Taxonomy" id="1404768"/>
    <lineage>
        <taxon>Bacteria</taxon>
        <taxon>Pseudomonadati</taxon>
        <taxon>Pseudomonadota</taxon>
        <taxon>Alphaproteobacteria</taxon>
        <taxon>Hyphomicrobiales</taxon>
        <taxon>Nitrobacteraceae</taxon>
        <taxon>Bradyrhizobium</taxon>
    </lineage>
</organism>
<dbReference type="Gene3D" id="3.30.530.20">
    <property type="match status" value="1"/>
</dbReference>
<dbReference type="EMBL" id="CP029426">
    <property type="protein sequence ID" value="AWM00970.1"/>
    <property type="molecule type" value="Genomic_DNA"/>
</dbReference>
<evidence type="ECO:0000259" key="2">
    <source>
        <dbReference type="Pfam" id="PF08327"/>
    </source>
</evidence>
<dbReference type="AlphaFoldDB" id="A0A2U8PT52"/>
<dbReference type="OrthoDB" id="9805228at2"/>
<keyword evidence="4" id="KW-1185">Reference proteome</keyword>
<dbReference type="Proteomes" id="UP000215884">
    <property type="component" value="Chromosome"/>
</dbReference>
<name>A0A2U8PT52_9BRAD</name>
<proteinExistence type="inferred from homology"/>
<dbReference type="SUPFAM" id="SSF55961">
    <property type="entry name" value="Bet v1-like"/>
    <property type="match status" value="1"/>
</dbReference>
<dbReference type="Pfam" id="PF08327">
    <property type="entry name" value="AHSA1"/>
    <property type="match status" value="1"/>
</dbReference>
<protein>
    <submittedName>
        <fullName evidence="3">Polyketide cyclase</fullName>
    </submittedName>
</protein>
<accession>A0A2U8PT52</accession>
<feature type="domain" description="Activator of Hsp90 ATPase homologue 1/2-like C-terminal" evidence="2">
    <location>
        <begin position="52"/>
        <end position="173"/>
    </location>
</feature>
<evidence type="ECO:0000256" key="1">
    <source>
        <dbReference type="ARBA" id="ARBA00006817"/>
    </source>
</evidence>
<evidence type="ECO:0000313" key="4">
    <source>
        <dbReference type="Proteomes" id="UP000215884"/>
    </source>
</evidence>
<evidence type="ECO:0000313" key="3">
    <source>
        <dbReference type="EMBL" id="AWM00970.1"/>
    </source>
</evidence>
<dbReference type="KEGG" id="brq:CIT40_13640"/>
<gene>
    <name evidence="3" type="ORF">CIT40_13640</name>
</gene>
<comment type="similarity">
    <text evidence="1">Belongs to the AHA1 family.</text>
</comment>
<dbReference type="InterPro" id="IPR023393">
    <property type="entry name" value="START-like_dom_sf"/>
</dbReference>
<dbReference type="InterPro" id="IPR013538">
    <property type="entry name" value="ASHA1/2-like_C"/>
</dbReference>